<evidence type="ECO:0000256" key="2">
    <source>
        <dbReference type="ARBA" id="ARBA00010792"/>
    </source>
</evidence>
<feature type="transmembrane region" description="Helical" evidence="7">
    <location>
        <begin position="138"/>
        <end position="162"/>
    </location>
</feature>
<evidence type="ECO:0000256" key="3">
    <source>
        <dbReference type="ARBA" id="ARBA00022475"/>
    </source>
</evidence>
<feature type="transmembrane region" description="Helical" evidence="7">
    <location>
        <begin position="174"/>
        <end position="193"/>
    </location>
</feature>
<dbReference type="InterPro" id="IPR032816">
    <property type="entry name" value="VTT_dom"/>
</dbReference>
<evidence type="ECO:0000256" key="4">
    <source>
        <dbReference type="ARBA" id="ARBA00022692"/>
    </source>
</evidence>
<dbReference type="GO" id="GO:0005886">
    <property type="term" value="C:plasma membrane"/>
    <property type="evidence" value="ECO:0007669"/>
    <property type="project" value="UniProtKB-SubCell"/>
</dbReference>
<comment type="subcellular location">
    <subcellularLocation>
        <location evidence="1">Cell membrane</location>
        <topology evidence="1">Multi-pass membrane protein</topology>
    </subcellularLocation>
</comment>
<evidence type="ECO:0000256" key="1">
    <source>
        <dbReference type="ARBA" id="ARBA00004651"/>
    </source>
</evidence>
<name>A0A934N8T6_9BACT</name>
<comment type="similarity">
    <text evidence="2">Belongs to the DedA family.</text>
</comment>
<dbReference type="AlphaFoldDB" id="A0A934N8T6"/>
<reference evidence="9" key="1">
    <citation type="submission" date="2020-10" db="EMBL/GenBank/DDBJ databases">
        <title>Ca. Dormibacterota MAGs.</title>
        <authorList>
            <person name="Montgomery K."/>
        </authorList>
    </citation>
    <scope>NUCLEOTIDE SEQUENCE [LARGE SCALE GENOMIC DNA]</scope>
    <source>
        <strain evidence="9">SC8812_S17_10</strain>
    </source>
</reference>
<keyword evidence="4 7" id="KW-0812">Transmembrane</keyword>
<keyword evidence="6 7" id="KW-0472">Membrane</keyword>
<dbReference type="Proteomes" id="UP000612893">
    <property type="component" value="Unassembled WGS sequence"/>
</dbReference>
<keyword evidence="3" id="KW-1003">Cell membrane</keyword>
<keyword evidence="10" id="KW-1185">Reference proteome</keyword>
<dbReference type="Pfam" id="PF09335">
    <property type="entry name" value="VTT_dom"/>
    <property type="match status" value="1"/>
</dbReference>
<accession>A0A934N8T6</accession>
<evidence type="ECO:0000256" key="5">
    <source>
        <dbReference type="ARBA" id="ARBA00022989"/>
    </source>
</evidence>
<gene>
    <name evidence="9" type="ORF">JF922_17330</name>
</gene>
<organism evidence="9 10">
    <name type="scientific">Candidatus Nephthysia bennettiae</name>
    <dbReference type="NCBI Taxonomy" id="3127016"/>
    <lineage>
        <taxon>Bacteria</taxon>
        <taxon>Bacillati</taxon>
        <taxon>Candidatus Dormiibacterota</taxon>
        <taxon>Candidatus Dormibacteria</taxon>
        <taxon>Candidatus Dormibacterales</taxon>
        <taxon>Candidatus Dormibacteraceae</taxon>
        <taxon>Candidatus Nephthysia</taxon>
    </lineage>
</organism>
<protein>
    <submittedName>
        <fullName evidence="9">DedA family protein</fullName>
    </submittedName>
</protein>
<keyword evidence="5 7" id="KW-1133">Transmembrane helix</keyword>
<dbReference type="RefSeq" id="WP_338203451.1">
    <property type="nucleotide sequence ID" value="NZ_JAEKNR010000175.1"/>
</dbReference>
<feature type="domain" description="VTT" evidence="8">
    <location>
        <begin position="32"/>
        <end position="158"/>
    </location>
</feature>
<dbReference type="PANTHER" id="PTHR42709:SF6">
    <property type="entry name" value="UNDECAPRENYL PHOSPHATE TRANSPORTER A"/>
    <property type="match status" value="1"/>
</dbReference>
<evidence type="ECO:0000256" key="7">
    <source>
        <dbReference type="SAM" id="Phobius"/>
    </source>
</evidence>
<dbReference type="PANTHER" id="PTHR42709">
    <property type="entry name" value="ALKALINE PHOSPHATASE LIKE PROTEIN"/>
    <property type="match status" value="1"/>
</dbReference>
<feature type="transmembrane region" description="Helical" evidence="7">
    <location>
        <begin position="50"/>
        <end position="73"/>
    </location>
</feature>
<proteinExistence type="inferred from homology"/>
<evidence type="ECO:0000313" key="10">
    <source>
        <dbReference type="Proteomes" id="UP000612893"/>
    </source>
</evidence>
<sequence>MTAIMVQLPVPWDALRALALLYVEESGVPIFVPGDLLVIYAGHRTASDPLALAVAWLVAVLAVTLGASNLYLLARWLGRRLISGRLGLMLHVTPERLDRAEKTFRRWGPWALIFGRHVPGGRIPITIAAGILEVPYPLFAVCVAISSAVWAGAWLAAGVAFGDQVAAVLDRYDFLGYIAFGVLVAATVVYFVIRWRSTVHA</sequence>
<dbReference type="InterPro" id="IPR051311">
    <property type="entry name" value="DedA_domain"/>
</dbReference>
<evidence type="ECO:0000313" key="9">
    <source>
        <dbReference type="EMBL" id="MBJ7599826.1"/>
    </source>
</evidence>
<evidence type="ECO:0000259" key="8">
    <source>
        <dbReference type="Pfam" id="PF09335"/>
    </source>
</evidence>
<comment type="caution">
    <text evidence="9">The sequence shown here is derived from an EMBL/GenBank/DDBJ whole genome shotgun (WGS) entry which is preliminary data.</text>
</comment>
<dbReference type="EMBL" id="JAEKNR010000175">
    <property type="protein sequence ID" value="MBJ7599826.1"/>
    <property type="molecule type" value="Genomic_DNA"/>
</dbReference>
<evidence type="ECO:0000256" key="6">
    <source>
        <dbReference type="ARBA" id="ARBA00023136"/>
    </source>
</evidence>